<keyword evidence="1" id="KW-0812">Transmembrane</keyword>
<dbReference type="AlphaFoldDB" id="A0A3P6BYR6"/>
<evidence type="ECO:0000256" key="1">
    <source>
        <dbReference type="SAM" id="Phobius"/>
    </source>
</evidence>
<name>A0A3P6BYR6_BRACM</name>
<reference evidence="2" key="1">
    <citation type="submission" date="2018-11" db="EMBL/GenBank/DDBJ databases">
        <authorList>
            <consortium name="Genoscope - CEA"/>
            <person name="William W."/>
        </authorList>
    </citation>
    <scope>NUCLEOTIDE SEQUENCE</scope>
</reference>
<keyword evidence="1" id="KW-0472">Membrane</keyword>
<feature type="transmembrane region" description="Helical" evidence="1">
    <location>
        <begin position="20"/>
        <end position="39"/>
    </location>
</feature>
<evidence type="ECO:0000313" key="2">
    <source>
        <dbReference type="EMBL" id="VDD03675.1"/>
    </source>
</evidence>
<proteinExistence type="predicted"/>
<sequence length="80" mass="8997">MLPLSVSLVSTSILCVSHPMFLTHFFLTWLTLSSCLLMISLMKRLNLNRTVLSILSVWKLDGTMNSSSQHSQVNTELEIS</sequence>
<protein>
    <submittedName>
        <fullName evidence="2">Uncharacterized protein</fullName>
    </submittedName>
</protein>
<gene>
    <name evidence="2" type="ORF">BRAA08T33152Z</name>
</gene>
<keyword evidence="1" id="KW-1133">Transmembrane helix</keyword>
<accession>A0A3P6BYR6</accession>
<dbReference type="EMBL" id="LR031575">
    <property type="protein sequence ID" value="VDD03675.1"/>
    <property type="molecule type" value="Genomic_DNA"/>
</dbReference>
<organism evidence="2">
    <name type="scientific">Brassica campestris</name>
    <name type="common">Field mustard</name>
    <dbReference type="NCBI Taxonomy" id="3711"/>
    <lineage>
        <taxon>Eukaryota</taxon>
        <taxon>Viridiplantae</taxon>
        <taxon>Streptophyta</taxon>
        <taxon>Embryophyta</taxon>
        <taxon>Tracheophyta</taxon>
        <taxon>Spermatophyta</taxon>
        <taxon>Magnoliopsida</taxon>
        <taxon>eudicotyledons</taxon>
        <taxon>Gunneridae</taxon>
        <taxon>Pentapetalae</taxon>
        <taxon>rosids</taxon>
        <taxon>malvids</taxon>
        <taxon>Brassicales</taxon>
        <taxon>Brassicaceae</taxon>
        <taxon>Brassiceae</taxon>
        <taxon>Brassica</taxon>
    </lineage>
</organism>